<feature type="transmembrane region" description="Helical" evidence="8">
    <location>
        <begin position="866"/>
        <end position="887"/>
    </location>
</feature>
<dbReference type="InterPro" id="IPR050927">
    <property type="entry name" value="TRPM"/>
</dbReference>
<dbReference type="OrthoDB" id="301415at2759"/>
<feature type="transmembrane region" description="Helical" evidence="8">
    <location>
        <begin position="659"/>
        <end position="678"/>
    </location>
</feature>
<evidence type="ECO:0000259" key="10">
    <source>
        <dbReference type="Pfam" id="PF18139"/>
    </source>
</evidence>
<dbReference type="WBParaSite" id="DME_0000413401-mRNA-1">
    <property type="protein sequence ID" value="DME_0000413401-mRNA-1"/>
    <property type="gene ID" value="DME_0000413401"/>
</dbReference>
<feature type="transmembrane region" description="Helical" evidence="8">
    <location>
        <begin position="753"/>
        <end position="770"/>
    </location>
</feature>
<keyword evidence="4 8" id="KW-1133">Transmembrane helix</keyword>
<feature type="domain" description="TRPM SLOG" evidence="10">
    <location>
        <begin position="128"/>
        <end position="356"/>
    </location>
</feature>
<dbReference type="GO" id="GO:0005261">
    <property type="term" value="F:monoatomic cation channel activity"/>
    <property type="evidence" value="ECO:0007669"/>
    <property type="project" value="TreeGrafter"/>
</dbReference>
<evidence type="ECO:0000313" key="15">
    <source>
        <dbReference type="WBParaSite" id="DME_0000413401-mRNA-1"/>
    </source>
</evidence>
<reference evidence="12 14" key="2">
    <citation type="submission" date="2018-11" db="EMBL/GenBank/DDBJ databases">
        <authorList>
            <consortium name="Pathogen Informatics"/>
        </authorList>
    </citation>
    <scope>NUCLEOTIDE SEQUENCE [LARGE SCALE GENOMIC DNA]</scope>
</reference>
<evidence type="ECO:0000256" key="4">
    <source>
        <dbReference type="ARBA" id="ARBA00022989"/>
    </source>
</evidence>
<dbReference type="PANTHER" id="PTHR13800:SF1">
    <property type="entry name" value="TRANSIENT RECEPTOR POTENTIAL CATION CHANNEL TRPM"/>
    <property type="match status" value="1"/>
</dbReference>
<dbReference type="InterPro" id="IPR005821">
    <property type="entry name" value="Ion_trans_dom"/>
</dbReference>
<evidence type="ECO:0000313" key="13">
    <source>
        <dbReference type="Proteomes" id="UP000038040"/>
    </source>
</evidence>
<evidence type="ECO:0000259" key="9">
    <source>
        <dbReference type="Pfam" id="PF00520"/>
    </source>
</evidence>
<feature type="domain" description="Ion transport" evidence="9">
    <location>
        <begin position="661"/>
        <end position="896"/>
    </location>
</feature>
<evidence type="ECO:0000256" key="2">
    <source>
        <dbReference type="ARBA" id="ARBA00022448"/>
    </source>
</evidence>
<dbReference type="Proteomes" id="UP000274756">
    <property type="component" value="Unassembled WGS sequence"/>
</dbReference>
<keyword evidence="5" id="KW-0406">Ion transport</keyword>
<dbReference type="EMBL" id="UYYG01001165">
    <property type="protein sequence ID" value="VDN58044.1"/>
    <property type="molecule type" value="Genomic_DNA"/>
</dbReference>
<dbReference type="AlphaFoldDB" id="A0A158Q469"/>
<feature type="domain" description="TRPM-like" evidence="11">
    <location>
        <begin position="390"/>
        <end position="634"/>
    </location>
</feature>
<sequence length="1029" mass="119076">MHRHPLPRTWLIFVEPYVHNCKPPTKDELIFILNGIEKRTLPEQYQMSGILEKSNSAPNSWRSDKCGCGRPANAHDAVAFSPFSTALSTSKESVNCSRRWNIIDHTVASHTDAFGTLEFLGGTHAHKAHYIRLGYDSDPVDIMYLMEKVWQLTSPRLVITVQGGMTNFEVQEGLGRVFREGLLKAAQTTGAWIITAGTDSGVVRHVAAALDEAGISARMRSKITLIGIAPWGILKRREKLIGKDVVVPYDSHTFSSKNRHAMLNDRHSYFLLVDNGTSGRYGADIVLRRRFEQYITRKKALWSETRSVPVVCVALEGGTSTIQAMLHYLTSNPPIPVIVCDGSGRAADLISFHHSGIILNNHILFVKLFDENSQLSLALSWNRVDIARSNIFMAGQDWTTDLLYSAMMDALAYDRVDFVKLLLENGVSMKKFLTIYRLEQLYNSVLHYYFTLYDSDDNLILPEIGIIIEKWMGGAYKCSYRSRQFKSKYEKYRSKPQQNEFNQLRAEKKQKICKNSDDDDDFEYPFNELMLWAILTQRQEMAYFLWLYGEEAMAKALAAVRLYKCFSKEIQYVMKYSLKSLMDNICNHLDLLDYCYQQDDAQTIRLLTADLKNWGHHTCLSLAVVGNNKDFLAHPWYPNRFAVWSSKIYEFYSAPVTTFWAWLLSFMIFLFGLTYVMLIELPLEPARIEWFLLSYVTALTIEQIRKLLYQEASSVTEKVRVFFNRYWNYLTIIAIITFFVGFVFRMQPLQRHSYGRVILACNTVLWYIKVLDFMSVHHRLGPYITMTGKMILSMSYIIALLLVVLMAFGISRQSIIYPHEKWNWILVRNIFYKPYFMLYGEVYAGEIDTCGDEGSNCVPGGWIPPILMTIFLLIANILFINLLIAIFNNIFNEANAISQQVWLFQRYKQVMEYDNTPIIPPPFTPIAYIISFIRYLVKLRLFICFIEELHLSDDEMRIVHDFEEDCMDDLSRKIIAAKNEHRESRWNATAEKYYIIIIINTISDKFNTKKVDKSATALFLTTNQRNQNN</sequence>
<keyword evidence="7" id="KW-0407">Ion channel</keyword>
<dbReference type="InterPro" id="IPR041491">
    <property type="entry name" value="TRPM_SLOG"/>
</dbReference>
<feature type="transmembrane region" description="Helical" evidence="8">
    <location>
        <begin position="726"/>
        <end position="744"/>
    </location>
</feature>
<evidence type="ECO:0000256" key="3">
    <source>
        <dbReference type="ARBA" id="ARBA00022692"/>
    </source>
</evidence>
<dbReference type="PANTHER" id="PTHR13800">
    <property type="entry name" value="TRANSIENT RECEPTOR POTENTIAL CATION CHANNEL, SUBFAMILY M, MEMBER 6"/>
    <property type="match status" value="1"/>
</dbReference>
<dbReference type="GO" id="GO:0030001">
    <property type="term" value="P:metal ion transport"/>
    <property type="evidence" value="ECO:0007669"/>
    <property type="project" value="TreeGrafter"/>
</dbReference>
<keyword evidence="3 8" id="KW-0812">Transmembrane</keyword>
<keyword evidence="6 8" id="KW-0472">Membrane</keyword>
<evidence type="ECO:0000256" key="8">
    <source>
        <dbReference type="SAM" id="Phobius"/>
    </source>
</evidence>
<reference evidence="15" key="1">
    <citation type="submission" date="2016-04" db="UniProtKB">
        <authorList>
            <consortium name="WormBaseParasite"/>
        </authorList>
    </citation>
    <scope>IDENTIFICATION</scope>
</reference>
<organism evidence="13 15">
    <name type="scientific">Dracunculus medinensis</name>
    <name type="common">Guinea worm</name>
    <dbReference type="NCBI Taxonomy" id="318479"/>
    <lineage>
        <taxon>Eukaryota</taxon>
        <taxon>Metazoa</taxon>
        <taxon>Ecdysozoa</taxon>
        <taxon>Nematoda</taxon>
        <taxon>Chromadorea</taxon>
        <taxon>Rhabditida</taxon>
        <taxon>Spirurina</taxon>
        <taxon>Dracunculoidea</taxon>
        <taxon>Dracunculidae</taxon>
        <taxon>Dracunculus</taxon>
    </lineage>
</organism>
<keyword evidence="2" id="KW-0813">Transport</keyword>
<dbReference type="Pfam" id="PF25508">
    <property type="entry name" value="TRPM2"/>
    <property type="match status" value="1"/>
</dbReference>
<evidence type="ECO:0000256" key="7">
    <source>
        <dbReference type="ARBA" id="ARBA00023303"/>
    </source>
</evidence>
<feature type="transmembrane region" description="Helical" evidence="8">
    <location>
        <begin position="790"/>
        <end position="811"/>
    </location>
</feature>
<dbReference type="InterPro" id="IPR057366">
    <property type="entry name" value="TRPM-like"/>
</dbReference>
<dbReference type="Proteomes" id="UP000038040">
    <property type="component" value="Unplaced"/>
</dbReference>
<name>A0A158Q469_DRAME</name>
<evidence type="ECO:0000313" key="12">
    <source>
        <dbReference type="EMBL" id="VDN58044.1"/>
    </source>
</evidence>
<evidence type="ECO:0000256" key="5">
    <source>
        <dbReference type="ARBA" id="ARBA00023065"/>
    </source>
</evidence>
<evidence type="ECO:0000259" key="11">
    <source>
        <dbReference type="Pfam" id="PF25508"/>
    </source>
</evidence>
<evidence type="ECO:0000313" key="14">
    <source>
        <dbReference type="Proteomes" id="UP000274756"/>
    </source>
</evidence>
<comment type="subcellular location">
    <subcellularLocation>
        <location evidence="1">Membrane</location>
        <topology evidence="1">Multi-pass membrane protein</topology>
    </subcellularLocation>
</comment>
<protein>
    <submittedName>
        <fullName evidence="15">LSDAT_euk domain-containing protein</fullName>
    </submittedName>
</protein>
<dbReference type="STRING" id="318479.A0A158Q469"/>
<keyword evidence="14" id="KW-1185">Reference proteome</keyword>
<accession>A0A158Q469</accession>
<evidence type="ECO:0000256" key="6">
    <source>
        <dbReference type="ARBA" id="ARBA00023136"/>
    </source>
</evidence>
<evidence type="ECO:0000256" key="1">
    <source>
        <dbReference type="ARBA" id="ARBA00004141"/>
    </source>
</evidence>
<dbReference type="Pfam" id="PF18139">
    <property type="entry name" value="LSDAT_euk"/>
    <property type="match status" value="1"/>
</dbReference>
<dbReference type="GO" id="GO:0005886">
    <property type="term" value="C:plasma membrane"/>
    <property type="evidence" value="ECO:0007669"/>
    <property type="project" value="TreeGrafter"/>
</dbReference>
<gene>
    <name evidence="12" type="ORF">DME_LOCUS8017</name>
</gene>
<dbReference type="Pfam" id="PF00520">
    <property type="entry name" value="Ion_trans"/>
    <property type="match status" value="1"/>
</dbReference>
<proteinExistence type="predicted"/>